<keyword evidence="1" id="KW-0547">Nucleotide-binding</keyword>
<dbReference type="InterPro" id="IPR041664">
    <property type="entry name" value="AAA_16"/>
</dbReference>
<evidence type="ECO:0000259" key="3">
    <source>
        <dbReference type="Pfam" id="PF13191"/>
    </source>
</evidence>
<dbReference type="PANTHER" id="PTHR16305">
    <property type="entry name" value="TESTICULAR SOLUBLE ADENYLYL CYCLASE"/>
    <property type="match status" value="1"/>
</dbReference>
<keyword evidence="2 4" id="KW-0067">ATP-binding</keyword>
<evidence type="ECO:0000256" key="2">
    <source>
        <dbReference type="ARBA" id="ARBA00022840"/>
    </source>
</evidence>
<evidence type="ECO:0000256" key="1">
    <source>
        <dbReference type="ARBA" id="ARBA00022741"/>
    </source>
</evidence>
<dbReference type="GO" id="GO:0005524">
    <property type="term" value="F:ATP binding"/>
    <property type="evidence" value="ECO:0007669"/>
    <property type="project" value="UniProtKB-KW"/>
</dbReference>
<dbReference type="Pfam" id="PF13191">
    <property type="entry name" value="AAA_16"/>
    <property type="match status" value="1"/>
</dbReference>
<dbReference type="PANTHER" id="PTHR16305:SF28">
    <property type="entry name" value="GUANYLATE CYCLASE DOMAIN-CONTAINING PROTEIN"/>
    <property type="match status" value="1"/>
</dbReference>
<dbReference type="SUPFAM" id="SSF52540">
    <property type="entry name" value="P-loop containing nucleoside triphosphate hydrolases"/>
    <property type="match status" value="1"/>
</dbReference>
<reference evidence="4 5" key="1">
    <citation type="submission" date="2024-06" db="EMBL/GenBank/DDBJ databases">
        <title>The Natural Products Discovery Center: Release of the First 8490 Sequenced Strains for Exploring Actinobacteria Biosynthetic Diversity.</title>
        <authorList>
            <person name="Kalkreuter E."/>
            <person name="Kautsar S.A."/>
            <person name="Yang D."/>
            <person name="Bader C.D."/>
            <person name="Teijaro C.N."/>
            <person name="Fluegel L."/>
            <person name="Davis C.M."/>
            <person name="Simpson J.R."/>
            <person name="Lauterbach L."/>
            <person name="Steele A.D."/>
            <person name="Gui C."/>
            <person name="Meng S."/>
            <person name="Li G."/>
            <person name="Viehrig K."/>
            <person name="Ye F."/>
            <person name="Su P."/>
            <person name="Kiefer A.F."/>
            <person name="Nichols A."/>
            <person name="Cepeda A.J."/>
            <person name="Yan W."/>
            <person name="Fan B."/>
            <person name="Jiang Y."/>
            <person name="Adhikari A."/>
            <person name="Zheng C.-J."/>
            <person name="Schuster L."/>
            <person name="Cowan T.M."/>
            <person name="Smanski M.J."/>
            <person name="Chevrette M.G."/>
            <person name="De Carvalho L.P.S."/>
            <person name="Shen B."/>
        </authorList>
    </citation>
    <scope>NUCLEOTIDE SEQUENCE [LARGE SCALE GENOMIC DNA]</scope>
    <source>
        <strain evidence="4 5">NPDC000234</strain>
    </source>
</reference>
<dbReference type="InterPro" id="IPR027417">
    <property type="entry name" value="P-loop_NTPase"/>
</dbReference>
<evidence type="ECO:0000313" key="5">
    <source>
        <dbReference type="Proteomes" id="UP001474181"/>
    </source>
</evidence>
<dbReference type="RefSeq" id="WP_350783094.1">
    <property type="nucleotide sequence ID" value="NZ_JBEPEK010000148.1"/>
</dbReference>
<evidence type="ECO:0000313" key="4">
    <source>
        <dbReference type="EMBL" id="MER7181977.1"/>
    </source>
</evidence>
<keyword evidence="5" id="KW-1185">Reference proteome</keyword>
<gene>
    <name evidence="4" type="ORF">ABT404_21240</name>
</gene>
<feature type="domain" description="Orc1-like AAA ATPase" evidence="3">
    <location>
        <begin position="17"/>
        <end position="160"/>
    </location>
</feature>
<dbReference type="Gene3D" id="3.40.50.300">
    <property type="entry name" value="P-loop containing nucleotide triphosphate hydrolases"/>
    <property type="match status" value="1"/>
</dbReference>
<sequence>MTVHPSQQSTTGDEATVLGRDAEIERILRCVRREPGTPQTLLLVGEEGIGRTALLRHVRDRAAADGVLVLAAQGWAEDPRDAHACLHQLLTPPVRDEMAALPAARQRALTAVPGADDPADEAELHAAVTALLDRLAGSGPVLVCVDDADLCGRAFPEALFAAVRQLA</sequence>
<name>A0ABV1WYY8_9ACTN</name>
<comment type="caution">
    <text evidence="4">The sequence shown here is derived from an EMBL/GenBank/DDBJ whole genome shotgun (WGS) entry which is preliminary data.</text>
</comment>
<protein>
    <submittedName>
        <fullName evidence="4">ATP-binding protein</fullName>
    </submittedName>
</protein>
<dbReference type="Proteomes" id="UP001474181">
    <property type="component" value="Unassembled WGS sequence"/>
</dbReference>
<feature type="non-terminal residue" evidence="4">
    <location>
        <position position="167"/>
    </location>
</feature>
<accession>A0ABV1WYY8</accession>
<organism evidence="4 5">
    <name type="scientific">Streptomyces hyaluromycini</name>
    <dbReference type="NCBI Taxonomy" id="1377993"/>
    <lineage>
        <taxon>Bacteria</taxon>
        <taxon>Bacillati</taxon>
        <taxon>Actinomycetota</taxon>
        <taxon>Actinomycetes</taxon>
        <taxon>Kitasatosporales</taxon>
        <taxon>Streptomycetaceae</taxon>
        <taxon>Streptomyces</taxon>
    </lineage>
</organism>
<dbReference type="EMBL" id="JBEPEK010000148">
    <property type="protein sequence ID" value="MER7181977.1"/>
    <property type="molecule type" value="Genomic_DNA"/>
</dbReference>
<proteinExistence type="predicted"/>